<sequence length="175" mass="17908">MANRATGFAMDLSATGAGAGAVPNVQATACGAEKDCGWADPKAVPPLPPKSPPPPPSGGQAAGARTGFPPNRHGLGGGMHPPANGLCAGGWNRTGAYALSFAAHSLLIAISSACSSFKPSPSSQSRSNTWPARSPVTNLSTRTCSKLVPNLQSTDSRFSRPYHCVAFSWFSCRAL</sequence>
<dbReference type="AlphaFoldDB" id="A0A8D8NBC0"/>
<evidence type="ECO:0000256" key="1">
    <source>
        <dbReference type="SAM" id="MobiDB-lite"/>
    </source>
</evidence>
<reference evidence="2" key="1">
    <citation type="submission" date="2021-05" db="EMBL/GenBank/DDBJ databases">
        <authorList>
            <person name="Alioto T."/>
            <person name="Alioto T."/>
            <person name="Gomez Garrido J."/>
        </authorList>
    </citation>
    <scope>NUCLEOTIDE SEQUENCE</scope>
</reference>
<dbReference type="EMBL" id="HBUE01259843">
    <property type="protein sequence ID" value="CAG6558520.1"/>
    <property type="molecule type" value="Transcribed_RNA"/>
</dbReference>
<dbReference type="EMBL" id="HBUE01154791">
    <property type="protein sequence ID" value="CAG6507191.1"/>
    <property type="molecule type" value="Transcribed_RNA"/>
</dbReference>
<organism evidence="2">
    <name type="scientific">Culex pipiens</name>
    <name type="common">House mosquito</name>
    <dbReference type="NCBI Taxonomy" id="7175"/>
    <lineage>
        <taxon>Eukaryota</taxon>
        <taxon>Metazoa</taxon>
        <taxon>Ecdysozoa</taxon>
        <taxon>Arthropoda</taxon>
        <taxon>Hexapoda</taxon>
        <taxon>Insecta</taxon>
        <taxon>Pterygota</taxon>
        <taxon>Neoptera</taxon>
        <taxon>Endopterygota</taxon>
        <taxon>Diptera</taxon>
        <taxon>Nematocera</taxon>
        <taxon>Culicoidea</taxon>
        <taxon>Culicidae</taxon>
        <taxon>Culicinae</taxon>
        <taxon>Culicini</taxon>
        <taxon>Culex</taxon>
        <taxon>Culex</taxon>
    </lineage>
</organism>
<protein>
    <submittedName>
        <fullName evidence="2">(northern house mosquito) hypothetical protein</fullName>
    </submittedName>
</protein>
<name>A0A8D8NBC0_CULPI</name>
<proteinExistence type="predicted"/>
<feature type="region of interest" description="Disordered" evidence="1">
    <location>
        <begin position="38"/>
        <end position="77"/>
    </location>
</feature>
<accession>A0A8D8NBC0</accession>
<evidence type="ECO:0000313" key="2">
    <source>
        <dbReference type="EMBL" id="CAG6558520.1"/>
    </source>
</evidence>
<feature type="compositionally biased region" description="Pro residues" evidence="1">
    <location>
        <begin position="43"/>
        <end position="57"/>
    </location>
</feature>